<accession>A0ABQ4T0X0</accession>
<comment type="function">
    <text evidence="4">Involved in urease metallocenter assembly. Binds nickel. Probably functions as a nickel donor during metallocenter assembly.</text>
</comment>
<evidence type="ECO:0000256" key="4">
    <source>
        <dbReference type="HAMAP-Rule" id="MF_00822"/>
    </source>
</evidence>
<reference evidence="6" key="2">
    <citation type="submission" date="2021-08" db="EMBL/GenBank/DDBJ databases">
        <authorList>
            <person name="Tani A."/>
            <person name="Ola A."/>
            <person name="Ogura Y."/>
            <person name="Katsura K."/>
            <person name="Hayashi T."/>
        </authorList>
    </citation>
    <scope>NUCLEOTIDE SEQUENCE</scope>
    <source>
        <strain evidence="6">NBRC 15689</strain>
    </source>
</reference>
<evidence type="ECO:0000256" key="5">
    <source>
        <dbReference type="SAM" id="MobiDB-lite"/>
    </source>
</evidence>
<evidence type="ECO:0000256" key="1">
    <source>
        <dbReference type="ARBA" id="ARBA00022490"/>
    </source>
</evidence>
<evidence type="ECO:0000256" key="2">
    <source>
        <dbReference type="ARBA" id="ARBA00022596"/>
    </source>
</evidence>
<comment type="subcellular location">
    <subcellularLocation>
        <location evidence="4">Cytoplasm</location>
    </subcellularLocation>
</comment>
<protein>
    <recommendedName>
        <fullName evidence="4">Urease accessory protein UreE</fullName>
    </recommendedName>
</protein>
<comment type="caution">
    <text evidence="6">The sequence shown here is derived from an EMBL/GenBank/DDBJ whole genome shotgun (WGS) entry which is preliminary data.</text>
</comment>
<sequence length="223" mass="24044">MTFLPQTAMCAAERSRPVTHLEDSMPKATLIVRKPAVRPEQVVDTIALDHAGRRATHGALTAAGGLGFELALSNAAGLEDGDALKLEDGRLVAIRAADEPLLEVRAGNPARLLRLAWQLGGEHVPTEVGSEALYVPVTANALVRNAGCEAAPVTRPFKPEKPPHDHSQCGHDHHHHDHGDGHGHAQAHDHAHDHGHEHKHGAECGCGHDHHDHDHKHGHHHDH</sequence>
<dbReference type="SUPFAM" id="SSF69287">
    <property type="entry name" value="Urease metallochaperone UreE, N-terminal domain"/>
    <property type="match status" value="1"/>
</dbReference>
<dbReference type="HAMAP" id="MF_00822">
    <property type="entry name" value="UreE"/>
    <property type="match status" value="1"/>
</dbReference>
<gene>
    <name evidence="4 6" type="primary">ureE</name>
    <name evidence="6" type="ORF">LKMONMHP_0066</name>
</gene>
<dbReference type="SUPFAM" id="SSF69737">
    <property type="entry name" value="Urease metallochaperone UreE, C-terminal domain"/>
    <property type="match status" value="1"/>
</dbReference>
<dbReference type="EMBL" id="BPQV01000001">
    <property type="protein sequence ID" value="GJE25233.1"/>
    <property type="molecule type" value="Genomic_DNA"/>
</dbReference>
<evidence type="ECO:0000256" key="3">
    <source>
        <dbReference type="ARBA" id="ARBA00023186"/>
    </source>
</evidence>
<dbReference type="InterPro" id="IPR012406">
    <property type="entry name" value="UreE"/>
</dbReference>
<feature type="region of interest" description="Disordered" evidence="5">
    <location>
        <begin position="153"/>
        <end position="201"/>
    </location>
</feature>
<reference evidence="6" key="1">
    <citation type="journal article" date="2021" name="Front. Microbiol.">
        <title>Comprehensive Comparative Genomics and Phenotyping of Methylobacterium Species.</title>
        <authorList>
            <person name="Alessa O."/>
            <person name="Ogura Y."/>
            <person name="Fujitani Y."/>
            <person name="Takami H."/>
            <person name="Hayashi T."/>
            <person name="Sahin N."/>
            <person name="Tani A."/>
        </authorList>
    </citation>
    <scope>NUCLEOTIDE SEQUENCE</scope>
    <source>
        <strain evidence="6">NBRC 15689</strain>
    </source>
</reference>
<evidence type="ECO:0000313" key="6">
    <source>
        <dbReference type="EMBL" id="GJE25233.1"/>
    </source>
</evidence>
<proteinExistence type="inferred from homology"/>
<feature type="compositionally biased region" description="Basic and acidic residues" evidence="5">
    <location>
        <begin position="157"/>
        <end position="201"/>
    </location>
</feature>
<dbReference type="Proteomes" id="UP001055156">
    <property type="component" value="Unassembled WGS sequence"/>
</dbReference>
<keyword evidence="2 4" id="KW-0533">Nickel</keyword>
<dbReference type="InterPro" id="IPR036118">
    <property type="entry name" value="UreE_N_sf"/>
</dbReference>
<organism evidence="6 7">
    <name type="scientific">Methylobacterium organophilum</name>
    <dbReference type="NCBI Taxonomy" id="410"/>
    <lineage>
        <taxon>Bacteria</taxon>
        <taxon>Pseudomonadati</taxon>
        <taxon>Pseudomonadota</taxon>
        <taxon>Alphaproteobacteria</taxon>
        <taxon>Hyphomicrobiales</taxon>
        <taxon>Methylobacteriaceae</taxon>
        <taxon>Methylobacterium</taxon>
    </lineage>
</organism>
<keyword evidence="7" id="KW-1185">Reference proteome</keyword>
<dbReference type="Gene3D" id="3.30.70.790">
    <property type="entry name" value="UreE, C-terminal domain"/>
    <property type="match status" value="1"/>
</dbReference>
<evidence type="ECO:0000313" key="7">
    <source>
        <dbReference type="Proteomes" id="UP001055156"/>
    </source>
</evidence>
<keyword evidence="1 4" id="KW-0963">Cytoplasm</keyword>
<keyword evidence="3 4" id="KW-0143">Chaperone</keyword>
<name>A0ABQ4T0X0_METOR</name>
<dbReference type="Gene3D" id="2.60.260.20">
    <property type="entry name" value="Urease metallochaperone UreE, N-terminal domain"/>
    <property type="match status" value="1"/>
</dbReference>
<comment type="similarity">
    <text evidence="4">Belongs to the UreE family.</text>
</comment>